<dbReference type="EMBL" id="FQZT01000004">
    <property type="protein sequence ID" value="SHJ09174.1"/>
    <property type="molecule type" value="Genomic_DNA"/>
</dbReference>
<proteinExistence type="predicted"/>
<dbReference type="OrthoDB" id="5318987at2"/>
<dbReference type="InterPro" id="IPR005546">
    <property type="entry name" value="Autotransporte_beta"/>
</dbReference>
<dbReference type="PRINTS" id="PR00313">
    <property type="entry name" value="CABNDNGRPT"/>
</dbReference>
<protein>
    <recommendedName>
        <fullName evidence="2">Autotransporter domain-containing protein</fullName>
    </recommendedName>
</protein>
<evidence type="ECO:0000259" key="2">
    <source>
        <dbReference type="PROSITE" id="PS51208"/>
    </source>
</evidence>
<dbReference type="STRING" id="1122189.SAMN02745165_01546"/>
<dbReference type="SUPFAM" id="SSF103515">
    <property type="entry name" value="Autotransporter"/>
    <property type="match status" value="1"/>
</dbReference>
<organism evidence="3 4">
    <name type="scientific">Malonomonas rubra DSM 5091</name>
    <dbReference type="NCBI Taxonomy" id="1122189"/>
    <lineage>
        <taxon>Bacteria</taxon>
        <taxon>Pseudomonadati</taxon>
        <taxon>Thermodesulfobacteriota</taxon>
        <taxon>Desulfuromonadia</taxon>
        <taxon>Desulfuromonadales</taxon>
        <taxon>Geopsychrobacteraceae</taxon>
        <taxon>Malonomonas</taxon>
    </lineage>
</organism>
<dbReference type="PANTHER" id="PTHR34403">
    <property type="entry name" value="TOL-PAL SYSTEM PROTEIN TOLA"/>
    <property type="match status" value="1"/>
</dbReference>
<gene>
    <name evidence="3" type="ORF">SAMN02745165_01546</name>
</gene>
<feature type="compositionally biased region" description="Polar residues" evidence="1">
    <location>
        <begin position="228"/>
        <end position="239"/>
    </location>
</feature>
<dbReference type="RefSeq" id="WP_072907515.1">
    <property type="nucleotide sequence ID" value="NZ_FQZT01000004.1"/>
</dbReference>
<feature type="region of interest" description="Disordered" evidence="1">
    <location>
        <begin position="153"/>
        <end position="176"/>
    </location>
</feature>
<feature type="compositionally biased region" description="Low complexity" evidence="1">
    <location>
        <begin position="432"/>
        <end position="444"/>
    </location>
</feature>
<dbReference type="SMART" id="SM00869">
    <property type="entry name" value="Autotransporter"/>
    <property type="match status" value="1"/>
</dbReference>
<feature type="region of interest" description="Disordered" evidence="1">
    <location>
        <begin position="566"/>
        <end position="589"/>
    </location>
</feature>
<dbReference type="PROSITE" id="PS51208">
    <property type="entry name" value="AUTOTRANSPORTER"/>
    <property type="match status" value="1"/>
</dbReference>
<sequence length="4577" mass="452356">MSVFWNPSVERLTPLSLFVLLLVSFWSLFPCLSAADDQETVVTLTGTDGSDYISPTILDSLLFSAEIETEFSEKVEASATGIDSLAGDDRIEVGIPMISTVAATAMLLNTPEKATEANATSIGIVAGDGNDTVTTNTLIDILGASLSLYGDTLEFDQPPSENDSDGTTKKEVDASTSASTEVTAVKTGGGIDSITNSGLLALQSAATSGGTANQLTATIRESSSVKIESKSNASATGLQAGNGEDRIRNDGSFTTSATSTSGALAVGLVAPENSAAEDKKVNLSLLANSSATASVSGIQADADEDASSEENSSPFGLNGLGVTFLKSLTTVSGDDQITNNALLTGDAVAVSGAGAGAISNKVNGSVQTEAKSTAEASVVGVNAGGGNDLVINAGELLSTASATSGALAISVEVGASDEDTTTTPSKDRQNKSSTEASSSAKASAVGISGDGGSRTETLTGSLSLDDGILQLEIQKIIEQMAGDDSVTNHFAIQSFSLAKSLTDSIGVNISGGGSVDAKAKAAADAYSAAVSTGFGGDSITNLGALNSQATASATAVSVGLAIGQPVADTPEGEDPPAANDRKLASKTETDVNAKSRAFGIDSDGPGENSTFASSLQISDGGLFFSLLDKRQLAAGDDWVNNTLAISAGSQSTADSTSASIQIDAVGSLNSTSKAHAEAESQGVATGAGDDVVINSGLLLVDAVSVADSVSLGLSVTKPPEGETVSDDGITKQDKTNVKVDSSVTAQATTTGIDAEGKDHLRSTLNTLEITGSELTYQLSLEKESLAGVDSVSNTGAITSDSVASSGATSAGISINADGSVDAEANSKASAHAGGVLTGGGSDQIENQGVLSSAATATATALSASVSIAQPTDNTGQKPSAWEKIKEKFAGANSAANAEATAYSSGIDSEGDAGRQADQLSVNISSNGLLIDVERDFSSTAGDDQVVNSGILDASASAQTLAGAADVKVNTEGTASAESNATAKAGAKGIVTGGADDQISNSGVVSTLADAEAGSVSVSFTQPDGPAVKSKVDSKATAEANATGIGGDGGREAETLVSSLSIGPDGIAFLYSSEELAAEGADTITNTGSVSANALSVSGAGGGAVSLDGAAKAEVTAKSSSQAVAVDAGGGADLVSSAGQLNATADAVSGAIALGFGQKSEEKSKTKVELEAGATADSTAVGIRGDSGADQRLDIALSISGDGLVTSYQSEQIAARGDDEIQNFAAIDAAATSAAGGLGVSMAIDGVAKAEVTATAKSQATAIEAGGGNDQLLSAADIEASAASTAAALAVGVGKKTNDSSSAKTKVEAKTVAEAKATGINADGGLEDKLRTLAVTIDGDGLLVDYTDQSTAVSGDDELTNTGAVTSAATASSGALAVAVSIDGAARADINSTATANATALDAGSGSDTVHNSAELLSTADATSATLNVAVTSDGNAVTNAGLMDGGNKAQAAAIGISSSGGDYQKTTKVKGFIDFKNIGVTASYEGITDSLSGDGTDEIYNSGDIIANSSALAPEVTAGVSGEGLALSIGRTQAEASANAIESGNLDDVIDNHGNLTSEASATAVLANVAVVGKGLAVATNAVWDGGTKATATANGIAADSGSITTKQVDAEASADIAYVRYSDQFQAASGNDRVNNSGQIDASSFALAPSLNVAVNLGEENKTGLAAAVSTSSAEAQTTAIRGGDGDDELLNTGLLNATADANAVSANVAVVNKGVAAAADAVWDGGTKADASAVGIAGDGGDLTRMTYLSIGTDDMSFRKETVVAGGSDKIDNRGEINADANANAGSVGVAVAAKGVGVATSTATAEARAAAIDAGSDDSVDEVYNSGKLKAESSARAAAASVSVTNQGLALSADSVWDGGTSANSEARGIDVGVGGETLTNDGQIDALAHALAASASLAATMTGVAGASATATSKADAVAIDASEGEDDDTLNNNGALCAKSDATAAVASVSVVNEGLSIAAGAVWDGGTGAESVAKGIAAGAGQDTVKNTGAVTTKATSKAAEAAVSVAVTGVAGAIATSTGEASATAIDAGEEDDADDTVINSGDLTAEADALAATATVSVTTAGVAVAGGAAWSGGTKANAQARGIEAGEGSDFIDNSGAMTVRSNSDAAEAAVAVAVSGVAAGVATATSSSDASAIDTGDDTSADLVSNSGALDVTAHSLAATTSVSVTTAGVAVAAGDVWDGGTEAESRARGIEVGEGGDEIENTGDIISRAIAESASANLSVAVSGVAGAIASSSVAADAAALDVGTGDFNDSVVNTADIDAVSSAVTASAAVSFTAAGVAVAGDSSWSGGTNSTASAQGIILGGGDDAVTNTGSINADSTSSATGSSVAIAVAGVAAAIASADANAKALGINAGTGDDSINSAGSITVKSLANGNTLTNADSKFGVSAAGNSVWDGGAKSTSASSGISGDSGLDQIISSSNINSDAVAISTSTAISFTVGGVSASVSTSTASATADAIDGGDENDLIDNSGNLDVMANANAISANLALAGIGVAAAGDSVWDGGTTATANASGISGGEGEDIIRSGHFDEQGLPLAAEVNHVDAVAEALVSTNSLSVTAGGVSAAVSTGTASAAGRGIDAGSGDDTVINASELSGQANAEAYSVSVALSGVGGAGASDAFWDGGTKATADAYGIDGGSGNDQLSNLVGISADAASNTVSAAVAVSGSGGLAGAVAASTSTATATGISGADGEDEILTMGTVNSNALAEAEGVSISFSGFGAAVSGAPGINTTVADARAIGLSGGSGGDFLGNETGGAMVVNSTSRARETAVSIAYGGGIASANANSSSSATSIGFDGGSENDLLQNNGSLVQTSDAQSIARSIQFAGLGASIANANAGSQAISQAFTAGDGDDDVYNRGSVDLTSTASAIGQSVSVTLVGASIGKASAEAQADSLGLGGDGGNDRLDNSGEVAINTFATAQAASISAAQLGYNLGEANSEAGSVATGISGGDGTDTLLNSGKVTIAAETDADATSIAVSQLGYNVGKANTTADVSVSGMAGGDGDDTIINQEEGEIELLAKGDASSLSVSITVGGVAAAEAASLVLADVIGMQGDEGDDMILNAGLLGVRTQALSTSDSASVSFLGATTAKAGTEVESTAIGIAGGTGSDYIENSGSLWVGPEADAIGDERYMAVLRGSAKSGGLGGASSAEASAAASVEATGIDGGDEADTINNLGDITVNANSLSVTKSGSVQIFGSSSAEGIAGSTTFTRGIDGGAGNDLINNSADLKLEATSELRMEGGSYSFAGSSSSGGTLAAMTSLEALQGGDGDDFIASNGAVDVIASSIMESSNGSSASFGGSVASVTSGGRTFATGFSGGAGDDYVENGEDGKLTVTAETDVDVTALSYSFAGGSATDTMLSGNAVVTGLKGESGDDRLRNEGTISVLADSVLTSTGGAKSTITASGGADATGSSVAGSTAVGLDGGEGDDVLESYGSLSVNSRSTAEAFNRGNNSISFTSDTVAGSITSAAALAVGIDGGNGSNSMFVDGLLDVDATSIGYGLSSSSGAEFSFDGDGKAWVEATSIAEAAGITGGDAGDQVAVNGDIFVDAFATTAKTISTTVTVYRVIGTTDENSDEPMVETISEDVLPEAGSEGYEVDTVVFWNGTDAPDDPNEVGTGSYMIVVSELVDDDDDSDTDPVLVYSWEPTDRIVEEEVLIEESGFPSYAFANGNGFPDGDGYAEAGATATATSHGVQLGDGDDSIKNYGNISVKAQADAVVNVGADGDSSGDARGIAISQATARALGMQVGAGNNNIYNFGTLDVRAIPVAQARTDVSGGDYCIWFFGWHCGAGGDGIGTADAYFTAEASGIQAENGNNLIVNDGEINVSARPDLRFDDRLNFDYAAIVRKEDKEYFYVNSSADAYGIRLGDAESGNTVVNNGILTVSAYTLSSECDTDTCRNLLNASDDSSTPDFEESISAIGILTGSGNDTVINSGAIIADIVRSTERSNGTAIKTGAGNDTVTLSDAVDVVHPETGESLFISLKGDVDFGSGDDTLHLIGTPIVEGDISLGEVDDGVDSLIFEGDGFFERPLNGFENAKKLRAGTYQVPSLPTMQRIEIEAGTLQTDSNYQFAEAGFLQTQVNSDGSHGKLYVKGTTTLAGDLSVLRDSAGPYIDGTEYDIIEGTDGINSSFSEVNLPTATRLVSFNLEQQPTLVAVEAQVESYTSVARNPVEIALGRQMDTWMLNATGELQQALGEFQTLNSDEFAEAFLGFSPGQYDSLTQATSVASQQYSQTLLQRIHSVRLLGETTTQGAQGYFSSGDKPILLAFNGPVDSIAQLFPTENKPTAEYGMWLESYGQWGEQDAENGFVGSEFNHYGAAIGLDYLLNNHSLLGFSLGYSSTRVDMDQNQGDADVDSLNLSIYGSFFNEKGYLDGVLAYGQQEYESTRNIRIGAINEVARGEHDGYFYSVFLEGGYNFNFSPWILQPFANLAYAVLSEDGFTEQGAGTLSQVLADRETNSLVSQLGVRISPVIQLQPGKLIPEASLALQYDFEIDDRKIQSSFVDQPGTSFTIEGSEVDNSSVVVGVGVTYLGHNGFTPAIQYSGEFRDGFSSHSVVGELRWEF</sequence>
<feature type="domain" description="Autotransporter" evidence="2">
    <location>
        <begin position="4298"/>
        <end position="4577"/>
    </location>
</feature>
<dbReference type="InterPro" id="IPR050972">
    <property type="entry name" value="SDr-like"/>
</dbReference>
<dbReference type="InterPro" id="IPR036709">
    <property type="entry name" value="Autotransporte_beta_dom_sf"/>
</dbReference>
<dbReference type="Proteomes" id="UP000184171">
    <property type="component" value="Unassembled WGS sequence"/>
</dbReference>
<evidence type="ECO:0000313" key="3">
    <source>
        <dbReference type="EMBL" id="SHJ09174.1"/>
    </source>
</evidence>
<dbReference type="PANTHER" id="PTHR34403:SF8">
    <property type="entry name" value="TOL-PAL SYSTEM PROTEIN TOLA"/>
    <property type="match status" value="1"/>
</dbReference>
<name>A0A1M6GGR9_MALRU</name>
<evidence type="ECO:0000313" key="4">
    <source>
        <dbReference type="Proteomes" id="UP000184171"/>
    </source>
</evidence>
<feature type="region of interest" description="Disordered" evidence="1">
    <location>
        <begin position="416"/>
        <end position="452"/>
    </location>
</feature>
<evidence type="ECO:0000256" key="1">
    <source>
        <dbReference type="SAM" id="MobiDB-lite"/>
    </source>
</evidence>
<feature type="region of interest" description="Disordered" evidence="1">
    <location>
        <begin position="228"/>
        <end position="258"/>
    </location>
</feature>
<keyword evidence="4" id="KW-1185">Reference proteome</keyword>
<accession>A0A1M6GGR9</accession>
<feature type="compositionally biased region" description="Basic and acidic residues" evidence="1">
    <location>
        <begin position="579"/>
        <end position="589"/>
    </location>
</feature>
<reference evidence="3 4" key="1">
    <citation type="submission" date="2016-11" db="EMBL/GenBank/DDBJ databases">
        <authorList>
            <person name="Jaros S."/>
            <person name="Januszkiewicz K."/>
            <person name="Wedrychowicz H."/>
        </authorList>
    </citation>
    <scope>NUCLEOTIDE SEQUENCE [LARGE SCALE GENOMIC DNA]</scope>
    <source>
        <strain evidence="3 4">DSM 5091</strain>
    </source>
</reference>